<gene>
    <name evidence="2" type="ORF">THAOC_02041</name>
</gene>
<sequence length="84" mass="9415">MCSLNDSINIPVEHLREQLDKVGRLSRGQLPVYCLCRRGVASAEATRIIKECIDDGSGRIHSVYNIHGGLQAWVENVDDSFPQY</sequence>
<comment type="caution">
    <text evidence="2">The sequence shown here is derived from an EMBL/GenBank/DDBJ whole genome shotgun (WGS) entry which is preliminary data.</text>
</comment>
<accession>K0TQK5</accession>
<keyword evidence="3" id="KW-1185">Reference proteome</keyword>
<protein>
    <recommendedName>
        <fullName evidence="1">Rhodanese domain-containing protein</fullName>
    </recommendedName>
</protein>
<dbReference type="Proteomes" id="UP000266841">
    <property type="component" value="Unassembled WGS sequence"/>
</dbReference>
<proteinExistence type="predicted"/>
<name>K0TQK5_THAOC</name>
<dbReference type="PROSITE" id="PS50206">
    <property type="entry name" value="RHODANESE_3"/>
    <property type="match status" value="1"/>
</dbReference>
<evidence type="ECO:0000313" key="2">
    <source>
        <dbReference type="EMBL" id="EJK76207.1"/>
    </source>
</evidence>
<feature type="domain" description="Rhodanese" evidence="1">
    <location>
        <begin position="7"/>
        <end position="82"/>
    </location>
</feature>
<dbReference type="Pfam" id="PF00581">
    <property type="entry name" value="Rhodanese"/>
    <property type="match status" value="1"/>
</dbReference>
<evidence type="ECO:0000313" key="3">
    <source>
        <dbReference type="Proteomes" id="UP000266841"/>
    </source>
</evidence>
<organism evidence="2 3">
    <name type="scientific">Thalassiosira oceanica</name>
    <name type="common">Marine diatom</name>
    <dbReference type="NCBI Taxonomy" id="159749"/>
    <lineage>
        <taxon>Eukaryota</taxon>
        <taxon>Sar</taxon>
        <taxon>Stramenopiles</taxon>
        <taxon>Ochrophyta</taxon>
        <taxon>Bacillariophyta</taxon>
        <taxon>Coscinodiscophyceae</taxon>
        <taxon>Thalassiosirophycidae</taxon>
        <taxon>Thalassiosirales</taxon>
        <taxon>Thalassiosiraceae</taxon>
        <taxon>Thalassiosira</taxon>
    </lineage>
</organism>
<evidence type="ECO:0000259" key="1">
    <source>
        <dbReference type="PROSITE" id="PS50206"/>
    </source>
</evidence>
<dbReference type="SUPFAM" id="SSF52821">
    <property type="entry name" value="Rhodanese/Cell cycle control phosphatase"/>
    <property type="match status" value="1"/>
</dbReference>
<dbReference type="OrthoDB" id="10261062at2759"/>
<dbReference type="Gene3D" id="3.40.250.10">
    <property type="entry name" value="Rhodanese-like domain"/>
    <property type="match status" value="1"/>
</dbReference>
<dbReference type="AlphaFoldDB" id="K0TQK5"/>
<dbReference type="InterPro" id="IPR036873">
    <property type="entry name" value="Rhodanese-like_dom_sf"/>
</dbReference>
<dbReference type="EMBL" id="AGNL01002445">
    <property type="protein sequence ID" value="EJK76207.1"/>
    <property type="molecule type" value="Genomic_DNA"/>
</dbReference>
<dbReference type="InterPro" id="IPR001763">
    <property type="entry name" value="Rhodanese-like_dom"/>
</dbReference>
<reference evidence="2 3" key="1">
    <citation type="journal article" date="2012" name="Genome Biol.">
        <title>Genome and low-iron response of an oceanic diatom adapted to chronic iron limitation.</title>
        <authorList>
            <person name="Lommer M."/>
            <person name="Specht M."/>
            <person name="Roy A.S."/>
            <person name="Kraemer L."/>
            <person name="Andreson R."/>
            <person name="Gutowska M.A."/>
            <person name="Wolf J."/>
            <person name="Bergner S.V."/>
            <person name="Schilhabel M.B."/>
            <person name="Klostermeier U.C."/>
            <person name="Beiko R.G."/>
            <person name="Rosenstiel P."/>
            <person name="Hippler M."/>
            <person name="Laroche J."/>
        </authorList>
    </citation>
    <scope>NUCLEOTIDE SEQUENCE [LARGE SCALE GENOMIC DNA]</scope>
    <source>
        <strain evidence="2 3">CCMP1005</strain>
    </source>
</reference>